<keyword evidence="1" id="KW-0732">Signal</keyword>
<sequence>MHKLFGLLEAFLPVLHMYQTVNDQLTAVTEGEASGNNDELITTFRDCSKERISSKQFDRKSNLGTIGATIIEGEASETDEELEVPTKTISVMPLDCELKVLENPRRFLNKSK</sequence>
<dbReference type="AlphaFoldDB" id="A0A1I7WL05"/>
<keyword evidence="2" id="KW-1185">Reference proteome</keyword>
<feature type="chain" id="PRO_5009310709" evidence="1">
    <location>
        <begin position="18"/>
        <end position="112"/>
    </location>
</feature>
<dbReference type="Proteomes" id="UP000095283">
    <property type="component" value="Unplaced"/>
</dbReference>
<organism evidence="2 3">
    <name type="scientific">Heterorhabditis bacteriophora</name>
    <name type="common">Entomopathogenic nematode worm</name>
    <dbReference type="NCBI Taxonomy" id="37862"/>
    <lineage>
        <taxon>Eukaryota</taxon>
        <taxon>Metazoa</taxon>
        <taxon>Ecdysozoa</taxon>
        <taxon>Nematoda</taxon>
        <taxon>Chromadorea</taxon>
        <taxon>Rhabditida</taxon>
        <taxon>Rhabditina</taxon>
        <taxon>Rhabditomorpha</taxon>
        <taxon>Strongyloidea</taxon>
        <taxon>Heterorhabditidae</taxon>
        <taxon>Heterorhabditis</taxon>
    </lineage>
</organism>
<evidence type="ECO:0000313" key="2">
    <source>
        <dbReference type="Proteomes" id="UP000095283"/>
    </source>
</evidence>
<accession>A0A1I7WL05</accession>
<evidence type="ECO:0000313" key="3">
    <source>
        <dbReference type="WBParaSite" id="Hba_05817"/>
    </source>
</evidence>
<protein>
    <submittedName>
        <fullName evidence="3">Uncharacterized protein</fullName>
    </submittedName>
</protein>
<evidence type="ECO:0000256" key="1">
    <source>
        <dbReference type="SAM" id="SignalP"/>
    </source>
</evidence>
<feature type="signal peptide" evidence="1">
    <location>
        <begin position="1"/>
        <end position="17"/>
    </location>
</feature>
<reference evidence="3" key="1">
    <citation type="submission" date="2016-11" db="UniProtKB">
        <authorList>
            <consortium name="WormBaseParasite"/>
        </authorList>
    </citation>
    <scope>IDENTIFICATION</scope>
</reference>
<dbReference type="WBParaSite" id="Hba_05817">
    <property type="protein sequence ID" value="Hba_05817"/>
    <property type="gene ID" value="Hba_05817"/>
</dbReference>
<name>A0A1I7WL05_HETBA</name>
<proteinExistence type="predicted"/>